<feature type="domain" description="Alcohol dehydrogenase-like C-terminal" evidence="1">
    <location>
        <begin position="195"/>
        <end position="331"/>
    </location>
</feature>
<dbReference type="SUPFAM" id="SSF51735">
    <property type="entry name" value="NAD(P)-binding Rossmann-fold domains"/>
    <property type="match status" value="1"/>
</dbReference>
<dbReference type="InterPro" id="IPR036291">
    <property type="entry name" value="NAD(P)-bd_dom_sf"/>
</dbReference>
<proteinExistence type="predicted"/>
<evidence type="ECO:0000259" key="2">
    <source>
        <dbReference type="Pfam" id="PF08240"/>
    </source>
</evidence>
<dbReference type="InterPro" id="IPR013154">
    <property type="entry name" value="ADH-like_N"/>
</dbReference>
<dbReference type="InterPro" id="IPR013149">
    <property type="entry name" value="ADH-like_C"/>
</dbReference>
<dbReference type="SUPFAM" id="SSF50129">
    <property type="entry name" value="GroES-like"/>
    <property type="match status" value="1"/>
</dbReference>
<reference evidence="3 4" key="1">
    <citation type="journal article" date="2016" name="Nat. Commun.">
        <title>Ectomycorrhizal ecology is imprinted in the genome of the dominant symbiotic fungus Cenococcum geophilum.</title>
        <authorList>
            <consortium name="DOE Joint Genome Institute"/>
            <person name="Peter M."/>
            <person name="Kohler A."/>
            <person name="Ohm R.A."/>
            <person name="Kuo A."/>
            <person name="Krutzmann J."/>
            <person name="Morin E."/>
            <person name="Arend M."/>
            <person name="Barry K.W."/>
            <person name="Binder M."/>
            <person name="Choi C."/>
            <person name="Clum A."/>
            <person name="Copeland A."/>
            <person name="Grisel N."/>
            <person name="Haridas S."/>
            <person name="Kipfer T."/>
            <person name="LaButti K."/>
            <person name="Lindquist E."/>
            <person name="Lipzen A."/>
            <person name="Maire R."/>
            <person name="Meier B."/>
            <person name="Mihaltcheva S."/>
            <person name="Molinier V."/>
            <person name="Murat C."/>
            <person name="Poggeler S."/>
            <person name="Quandt C.A."/>
            <person name="Sperisen C."/>
            <person name="Tritt A."/>
            <person name="Tisserant E."/>
            <person name="Crous P.W."/>
            <person name="Henrissat B."/>
            <person name="Nehls U."/>
            <person name="Egli S."/>
            <person name="Spatafora J.W."/>
            <person name="Grigoriev I.V."/>
            <person name="Martin F.M."/>
        </authorList>
    </citation>
    <scope>NUCLEOTIDE SEQUENCE [LARGE SCALE GENOMIC DNA]</scope>
    <source>
        <strain evidence="3 4">CBS 207.34</strain>
    </source>
</reference>
<dbReference type="AlphaFoldDB" id="A0A8E2JZJ2"/>
<dbReference type="InterPro" id="IPR011032">
    <property type="entry name" value="GroES-like_sf"/>
</dbReference>
<feature type="domain" description="Alcohol dehydrogenase-like N-terminal" evidence="2">
    <location>
        <begin position="29"/>
        <end position="142"/>
    </location>
</feature>
<dbReference type="OrthoDB" id="5407715at2759"/>
<protein>
    <submittedName>
        <fullName evidence="3">GroES-like protein</fullName>
    </submittedName>
</protein>
<dbReference type="PANTHER" id="PTHR43677:SF4">
    <property type="entry name" value="QUINONE OXIDOREDUCTASE-LIKE PROTEIN 2"/>
    <property type="match status" value="1"/>
</dbReference>
<dbReference type="CDD" id="cd05188">
    <property type="entry name" value="MDR"/>
    <property type="match status" value="1"/>
</dbReference>
<evidence type="ECO:0000313" key="4">
    <source>
        <dbReference type="Proteomes" id="UP000250140"/>
    </source>
</evidence>
<dbReference type="Gene3D" id="3.90.180.10">
    <property type="entry name" value="Medium-chain alcohol dehydrogenases, catalytic domain"/>
    <property type="match status" value="1"/>
</dbReference>
<dbReference type="Gene3D" id="3.40.50.720">
    <property type="entry name" value="NAD(P)-binding Rossmann-like Domain"/>
    <property type="match status" value="1"/>
</dbReference>
<keyword evidence="4" id="KW-1185">Reference proteome</keyword>
<name>A0A8E2JZJ2_9PEZI</name>
<dbReference type="Pfam" id="PF00107">
    <property type="entry name" value="ADH_zinc_N"/>
    <property type="match status" value="1"/>
</dbReference>
<organism evidence="3 4">
    <name type="scientific">Glonium stellatum</name>
    <dbReference type="NCBI Taxonomy" id="574774"/>
    <lineage>
        <taxon>Eukaryota</taxon>
        <taxon>Fungi</taxon>
        <taxon>Dikarya</taxon>
        <taxon>Ascomycota</taxon>
        <taxon>Pezizomycotina</taxon>
        <taxon>Dothideomycetes</taxon>
        <taxon>Pleosporomycetidae</taxon>
        <taxon>Gloniales</taxon>
        <taxon>Gloniaceae</taxon>
        <taxon>Glonium</taxon>
    </lineage>
</organism>
<dbReference type="Proteomes" id="UP000250140">
    <property type="component" value="Unassembled WGS sequence"/>
</dbReference>
<dbReference type="InterPro" id="IPR051397">
    <property type="entry name" value="Zn-ADH-like_protein"/>
</dbReference>
<evidence type="ECO:0000313" key="3">
    <source>
        <dbReference type="EMBL" id="OCL15380.1"/>
    </source>
</evidence>
<dbReference type="GO" id="GO:0016491">
    <property type="term" value="F:oxidoreductase activity"/>
    <property type="evidence" value="ECO:0007669"/>
    <property type="project" value="TreeGrafter"/>
</dbReference>
<gene>
    <name evidence="3" type="ORF">AOQ84DRAFT_428431</name>
</gene>
<dbReference type="Pfam" id="PF08240">
    <property type="entry name" value="ADH_N"/>
    <property type="match status" value="1"/>
</dbReference>
<dbReference type="PANTHER" id="PTHR43677">
    <property type="entry name" value="SHORT-CHAIN DEHYDROGENASE/REDUCTASE"/>
    <property type="match status" value="1"/>
</dbReference>
<accession>A0A8E2JZJ2</accession>
<sequence length="379" mass="39472">MATHKAVVLSALDKPVSIESVPTPTAELGSAIVRVLATGLQSYTREIFNGTRPYVLSLPLVPGPSCIGRIVSTGPDATTLSPGQLVFCDPTITARDDADCSFLLGLHGGLSGSSQKLMNGPWRHGTYAEVAKLPLENCFPLDEERLCGTKPNGLGYKVEELLAISTSLVPFGGLEEAGAGAGTAVIVAPATGKFGGAAVLVALAMGARVIAAGRNAKGLEKLKQFPGAERLTTVQLVSDVQKDAGALLMAAGGKGAQTYIDFSPPAAGANGTPSHITSCLLALKRNGTALIMGGIMGNVEIPYGLTMFKNLTIKGKFMYEREQTKRLIKMVEFGNLKLGKESGVQVLGPYGLDDIEKALDVAAEHAGWGEDVVLAPNKE</sequence>
<dbReference type="EMBL" id="KV748454">
    <property type="protein sequence ID" value="OCL15380.1"/>
    <property type="molecule type" value="Genomic_DNA"/>
</dbReference>
<evidence type="ECO:0000259" key="1">
    <source>
        <dbReference type="Pfam" id="PF00107"/>
    </source>
</evidence>
<dbReference type="GO" id="GO:0005739">
    <property type="term" value="C:mitochondrion"/>
    <property type="evidence" value="ECO:0007669"/>
    <property type="project" value="TreeGrafter"/>
</dbReference>